<organism evidence="2 3">
    <name type="scientific">Sphingobacterium hungaricum</name>
    <dbReference type="NCBI Taxonomy" id="2082723"/>
    <lineage>
        <taxon>Bacteria</taxon>
        <taxon>Pseudomonadati</taxon>
        <taxon>Bacteroidota</taxon>
        <taxon>Sphingobacteriia</taxon>
        <taxon>Sphingobacteriales</taxon>
        <taxon>Sphingobacteriaceae</taxon>
        <taxon>Sphingobacterium</taxon>
    </lineage>
</organism>
<evidence type="ECO:0000313" key="3">
    <source>
        <dbReference type="Proteomes" id="UP000616201"/>
    </source>
</evidence>
<sequence length="119" mass="13194">MKKYFICCAILCLALFTISCQKDELDKEFIAVYSQDFLDKNVDKELSVEAGKRKIVDVSVDVLNGYGISSSSLTDAFYFQGEGSAFTAILTVSEADMLRSDNRIELVSVYDDYNGGIAE</sequence>
<dbReference type="EMBL" id="PRDK01000004">
    <property type="protein sequence ID" value="MBE8713576.1"/>
    <property type="molecule type" value="Genomic_DNA"/>
</dbReference>
<accession>A0A928YPV7</accession>
<proteinExistence type="predicted"/>
<feature type="signal peptide" evidence="1">
    <location>
        <begin position="1"/>
        <end position="22"/>
    </location>
</feature>
<evidence type="ECO:0008006" key="4">
    <source>
        <dbReference type="Google" id="ProtNLM"/>
    </source>
</evidence>
<name>A0A928YPV7_9SPHI</name>
<gene>
    <name evidence="2" type="ORF">C4F49_07780</name>
</gene>
<keyword evidence="1" id="KW-0732">Signal</keyword>
<dbReference type="Proteomes" id="UP000616201">
    <property type="component" value="Unassembled WGS sequence"/>
</dbReference>
<keyword evidence="3" id="KW-1185">Reference proteome</keyword>
<dbReference type="RefSeq" id="WP_196935507.1">
    <property type="nucleotide sequence ID" value="NZ_MU158698.1"/>
</dbReference>
<comment type="caution">
    <text evidence="2">The sequence shown here is derived from an EMBL/GenBank/DDBJ whole genome shotgun (WGS) entry which is preliminary data.</text>
</comment>
<protein>
    <recommendedName>
        <fullName evidence="4">DUF4136 domain-containing protein</fullName>
    </recommendedName>
</protein>
<evidence type="ECO:0000313" key="2">
    <source>
        <dbReference type="EMBL" id="MBE8713576.1"/>
    </source>
</evidence>
<feature type="chain" id="PRO_5038024440" description="DUF4136 domain-containing protein" evidence="1">
    <location>
        <begin position="23"/>
        <end position="119"/>
    </location>
</feature>
<dbReference type="PROSITE" id="PS51257">
    <property type="entry name" value="PROKAR_LIPOPROTEIN"/>
    <property type="match status" value="1"/>
</dbReference>
<dbReference type="AlphaFoldDB" id="A0A928YPV7"/>
<reference evidence="2" key="1">
    <citation type="submission" date="2018-02" db="EMBL/GenBank/DDBJ databases">
        <authorList>
            <person name="Vasarhelyi B.M."/>
            <person name="Deshmukh S."/>
            <person name="Balint B."/>
            <person name="Kukolya J."/>
        </authorList>
    </citation>
    <scope>NUCLEOTIDE SEQUENCE</scope>
    <source>
        <strain evidence="2">KB22</strain>
    </source>
</reference>
<evidence type="ECO:0000256" key="1">
    <source>
        <dbReference type="SAM" id="SignalP"/>
    </source>
</evidence>